<dbReference type="WBParaSite" id="Pan_g10210.t1">
    <property type="protein sequence ID" value="Pan_g10210.t1"/>
    <property type="gene ID" value="Pan_g10210"/>
</dbReference>
<sequence>MSSMNITIDIDITYYLCGCILTILPVIFLTLYVIILYLFKTGNKEFKTPCYTQLFHMGLTDIIQLLVFLFSGVTVLLQYNIPDGFNNVIHFIFFQC</sequence>
<keyword evidence="1" id="KW-0812">Transmembrane</keyword>
<keyword evidence="2" id="KW-1185">Reference proteome</keyword>
<name>A0A7E4UMC0_PANRE</name>
<keyword evidence="1" id="KW-1133">Transmembrane helix</keyword>
<accession>A0A7E4UMC0</accession>
<dbReference type="Proteomes" id="UP000492821">
    <property type="component" value="Unassembled WGS sequence"/>
</dbReference>
<proteinExistence type="predicted"/>
<reference evidence="3" key="2">
    <citation type="submission" date="2020-10" db="UniProtKB">
        <authorList>
            <consortium name="WormBaseParasite"/>
        </authorList>
    </citation>
    <scope>IDENTIFICATION</scope>
</reference>
<feature type="transmembrane region" description="Helical" evidence="1">
    <location>
        <begin position="59"/>
        <end position="81"/>
    </location>
</feature>
<dbReference type="AlphaFoldDB" id="A0A7E4UMC0"/>
<organism evidence="2 3">
    <name type="scientific">Panagrellus redivivus</name>
    <name type="common">Microworm</name>
    <dbReference type="NCBI Taxonomy" id="6233"/>
    <lineage>
        <taxon>Eukaryota</taxon>
        <taxon>Metazoa</taxon>
        <taxon>Ecdysozoa</taxon>
        <taxon>Nematoda</taxon>
        <taxon>Chromadorea</taxon>
        <taxon>Rhabditida</taxon>
        <taxon>Tylenchina</taxon>
        <taxon>Panagrolaimomorpha</taxon>
        <taxon>Panagrolaimoidea</taxon>
        <taxon>Panagrolaimidae</taxon>
        <taxon>Panagrellus</taxon>
    </lineage>
</organism>
<feature type="transmembrane region" description="Helical" evidence="1">
    <location>
        <begin position="12"/>
        <end position="39"/>
    </location>
</feature>
<evidence type="ECO:0000313" key="2">
    <source>
        <dbReference type="Proteomes" id="UP000492821"/>
    </source>
</evidence>
<keyword evidence="1" id="KW-0472">Membrane</keyword>
<evidence type="ECO:0000256" key="1">
    <source>
        <dbReference type="SAM" id="Phobius"/>
    </source>
</evidence>
<reference evidence="2" key="1">
    <citation type="journal article" date="2013" name="Genetics">
        <title>The draft genome and transcriptome of Panagrellus redivivus are shaped by the harsh demands of a free-living lifestyle.</title>
        <authorList>
            <person name="Srinivasan J."/>
            <person name="Dillman A.R."/>
            <person name="Macchietto M.G."/>
            <person name="Heikkinen L."/>
            <person name="Lakso M."/>
            <person name="Fracchia K.M."/>
            <person name="Antoshechkin I."/>
            <person name="Mortazavi A."/>
            <person name="Wong G."/>
            <person name="Sternberg P.W."/>
        </authorList>
    </citation>
    <scope>NUCLEOTIDE SEQUENCE [LARGE SCALE GENOMIC DNA]</scope>
    <source>
        <strain evidence="2">MT8872</strain>
    </source>
</reference>
<evidence type="ECO:0000313" key="3">
    <source>
        <dbReference type="WBParaSite" id="Pan_g10210.t1"/>
    </source>
</evidence>
<protein>
    <submittedName>
        <fullName evidence="3">G-protein coupled receptors family 1 profile domain-containing protein</fullName>
    </submittedName>
</protein>